<feature type="domain" description="Pacifastin" evidence="3">
    <location>
        <begin position="626"/>
        <end position="663"/>
    </location>
</feature>
<keyword evidence="1" id="KW-0722">Serine protease inhibitor</keyword>
<gene>
    <name evidence="4" type="ORF">PAPOLLO_LOCUS18673</name>
</gene>
<evidence type="ECO:0000256" key="1">
    <source>
        <dbReference type="PROSITE-ProRule" id="PRU00776"/>
    </source>
</evidence>
<reference evidence="4" key="1">
    <citation type="submission" date="2021-04" db="EMBL/GenBank/DDBJ databases">
        <authorList>
            <person name="Tunstrom K."/>
        </authorList>
    </citation>
    <scope>NUCLEOTIDE SEQUENCE</scope>
</reference>
<sequence length="812" mass="91749">MSCNTCHCAENNALYCTKMACLNDESIHLLKHFKNSPLKTLRQGSEDNGPYLPELPRVTDVSTPNDVSPPITDDDYSGLPRLPHSAAKCERGKIYMVDCNSCLCLNSGNLICESKLCPVEEDKMWSGSKVKKLHGPSKKRPILDVYKDKCEPGTMYNSSNIRTKPLALGMHNLTVCGESFLKDAMYLMSGHEYIRRIGNDSNARPSSVLNKVNPMIEEIYDKDRGVLISARNMVGVENSDSEYDSKSKIDSRTQMPYEEFDNEAISDETDKQESSNLSSKNNSDDENSQIHVKPSISLPGQLVAKRDKFPSKTNTLIEKTNNIEAVQSEKSSHFGVNLSRVAKKVWSEHCTKNSHVLNDCNWCWCDSNHRYKCHARACGEVDMFGHFNDAIKDIDVGIEGKGSWRTTETACSPGVHYRRDSVLCVCNEDGNWPNPVCRDIFRVMHSVEVTRGIEISQKCEPSKLHLVGCNVCFCPSSGILNLDLCTKMTCLKEDPVMNATRNLEYEMKVEDDSELEIYATCTTNKQYSLECRTCTCLRNNRLLCNSNNCSTVERREEKSNHPNLIKESVCDNYDVGEIFNEACNYCFCDGKSLKYCTTKRCLKYFPLRQLDITENEFELTQAPIDNNECKPGTKYNRDCNTCYCSSQNGKKSFSCTMKQCNVKNAVDLIENDCVNRTMYEKNCLICRCDIEAGAKRETCVADRSCTRISYDKETHALDIELLQGFCKPLHGYKKECNTCQCLSNSKILKCTSRNCKSPQALTVEVIPVKPKRPDHCPIGLSYELDCNVCFCLENGNAICTTNDCEDKYEDLY</sequence>
<dbReference type="GO" id="GO:0004867">
    <property type="term" value="F:serine-type endopeptidase inhibitor activity"/>
    <property type="evidence" value="ECO:0007669"/>
    <property type="project" value="UniProtKB-UniRule"/>
</dbReference>
<evidence type="ECO:0000313" key="5">
    <source>
        <dbReference type="Proteomes" id="UP000691718"/>
    </source>
</evidence>
<dbReference type="OrthoDB" id="7449965at2759"/>
<dbReference type="Pfam" id="PF05375">
    <property type="entry name" value="Pacifastin_I"/>
    <property type="match status" value="1"/>
</dbReference>
<feature type="region of interest" description="Disordered" evidence="2">
    <location>
        <begin position="238"/>
        <end position="257"/>
    </location>
</feature>
<keyword evidence="1" id="KW-0646">Protease inhibitor</keyword>
<feature type="disulfide bond" evidence="1">
    <location>
        <begin position="629"/>
        <end position="644"/>
    </location>
</feature>
<evidence type="ECO:0000256" key="2">
    <source>
        <dbReference type="SAM" id="MobiDB-lite"/>
    </source>
</evidence>
<comment type="caution">
    <text evidence="1">Lacks conserved residue(s) required for the propagation of feature annotation.</text>
</comment>
<name>A0A8S3XJZ7_PARAO</name>
<keyword evidence="1" id="KW-1015">Disulfide bond</keyword>
<organism evidence="4 5">
    <name type="scientific">Parnassius apollo</name>
    <name type="common">Apollo butterfly</name>
    <name type="synonym">Papilio apollo</name>
    <dbReference type="NCBI Taxonomy" id="110799"/>
    <lineage>
        <taxon>Eukaryota</taxon>
        <taxon>Metazoa</taxon>
        <taxon>Ecdysozoa</taxon>
        <taxon>Arthropoda</taxon>
        <taxon>Hexapoda</taxon>
        <taxon>Insecta</taxon>
        <taxon>Pterygota</taxon>
        <taxon>Neoptera</taxon>
        <taxon>Endopterygota</taxon>
        <taxon>Lepidoptera</taxon>
        <taxon>Glossata</taxon>
        <taxon>Ditrysia</taxon>
        <taxon>Papilionoidea</taxon>
        <taxon>Papilionidae</taxon>
        <taxon>Parnassiinae</taxon>
        <taxon>Parnassini</taxon>
        <taxon>Parnassius</taxon>
        <taxon>Parnassius</taxon>
    </lineage>
</organism>
<dbReference type="EMBL" id="CAJQZP010001179">
    <property type="protein sequence ID" value="CAG5026681.1"/>
    <property type="molecule type" value="Genomic_DNA"/>
</dbReference>
<feature type="region of interest" description="Disordered" evidence="2">
    <location>
        <begin position="56"/>
        <end position="77"/>
    </location>
</feature>
<dbReference type="AlphaFoldDB" id="A0A8S3XJZ7"/>
<feature type="region of interest" description="Disordered" evidence="2">
    <location>
        <begin position="263"/>
        <end position="297"/>
    </location>
</feature>
<comment type="caution">
    <text evidence="4">The sequence shown here is derived from an EMBL/GenBank/DDBJ whole genome shotgun (WGS) entry which is preliminary data.</text>
</comment>
<protein>
    <submittedName>
        <fullName evidence="4">(apollo) hypothetical protein</fullName>
    </submittedName>
</protein>
<comment type="similarity">
    <text evidence="1">Belongs to the protease inhibitor I19 family.</text>
</comment>
<evidence type="ECO:0000259" key="3">
    <source>
        <dbReference type="PROSITE" id="PS51446"/>
    </source>
</evidence>
<keyword evidence="5" id="KW-1185">Reference proteome</keyword>
<accession>A0A8S3XJZ7</accession>
<feature type="site" description="Reactive bond" evidence="1">
    <location>
        <begin position="657"/>
        <end position="658"/>
    </location>
</feature>
<proteinExistence type="inferred from homology"/>
<dbReference type="Proteomes" id="UP000691718">
    <property type="component" value="Unassembled WGS sequence"/>
</dbReference>
<evidence type="ECO:0000313" key="4">
    <source>
        <dbReference type="EMBL" id="CAG5026681.1"/>
    </source>
</evidence>
<dbReference type="PROSITE" id="PS51446">
    <property type="entry name" value="PACIFASTIN"/>
    <property type="match status" value="1"/>
</dbReference>
<dbReference type="InterPro" id="IPR008037">
    <property type="entry name" value="Pacifastin_dom"/>
</dbReference>